<dbReference type="Gene3D" id="3.40.390.10">
    <property type="entry name" value="Collagenase (Catalytic Domain)"/>
    <property type="match status" value="1"/>
</dbReference>
<organism evidence="9 10">
    <name type="scientific">Pseudocercospora eumusae</name>
    <dbReference type="NCBI Taxonomy" id="321146"/>
    <lineage>
        <taxon>Eukaryota</taxon>
        <taxon>Fungi</taxon>
        <taxon>Dikarya</taxon>
        <taxon>Ascomycota</taxon>
        <taxon>Pezizomycotina</taxon>
        <taxon>Dothideomycetes</taxon>
        <taxon>Dothideomycetidae</taxon>
        <taxon>Mycosphaerellales</taxon>
        <taxon>Mycosphaerellaceae</taxon>
        <taxon>Pseudocercospora</taxon>
    </lineage>
</organism>
<evidence type="ECO:0000256" key="3">
    <source>
        <dbReference type="ARBA" id="ARBA00022723"/>
    </source>
</evidence>
<comment type="similarity">
    <text evidence="1 7">Belongs to the peptidase M3 family.</text>
</comment>
<comment type="caution">
    <text evidence="9">The sequence shown here is derived from an EMBL/GenBank/DDBJ whole genome shotgun (WGS) entry which is preliminary data.</text>
</comment>
<dbReference type="PANTHER" id="PTHR11804">
    <property type="entry name" value="PROTEASE M3 THIMET OLIGOPEPTIDASE-RELATED"/>
    <property type="match status" value="1"/>
</dbReference>
<keyword evidence="5 7" id="KW-0862">Zinc</keyword>
<evidence type="ECO:0000313" key="10">
    <source>
        <dbReference type="Proteomes" id="UP000070133"/>
    </source>
</evidence>
<keyword evidence="6 7" id="KW-0482">Metalloprotease</keyword>
<evidence type="ECO:0000256" key="5">
    <source>
        <dbReference type="ARBA" id="ARBA00022833"/>
    </source>
</evidence>
<dbReference type="GO" id="GO:0004222">
    <property type="term" value="F:metalloendopeptidase activity"/>
    <property type="evidence" value="ECO:0007669"/>
    <property type="project" value="InterPro"/>
</dbReference>
<dbReference type="Gene3D" id="1.20.1050.40">
    <property type="entry name" value="Endopeptidase. Chain P, domain 1"/>
    <property type="match status" value="1"/>
</dbReference>
<dbReference type="Proteomes" id="UP000070133">
    <property type="component" value="Unassembled WGS sequence"/>
</dbReference>
<evidence type="ECO:0000256" key="1">
    <source>
        <dbReference type="ARBA" id="ARBA00006040"/>
    </source>
</evidence>
<accession>A0A139H9S3</accession>
<dbReference type="Gene3D" id="1.10.1370.10">
    <property type="entry name" value="Neurolysin, domain 3"/>
    <property type="match status" value="1"/>
</dbReference>
<evidence type="ECO:0000259" key="8">
    <source>
        <dbReference type="Pfam" id="PF01432"/>
    </source>
</evidence>
<evidence type="ECO:0000256" key="7">
    <source>
        <dbReference type="RuleBase" id="RU003435"/>
    </source>
</evidence>
<keyword evidence="2 7" id="KW-0645">Protease</keyword>
<dbReference type="GO" id="GO:0006508">
    <property type="term" value="P:proteolysis"/>
    <property type="evidence" value="ECO:0007669"/>
    <property type="project" value="UniProtKB-KW"/>
</dbReference>
<keyword evidence="4 7" id="KW-0378">Hydrolase</keyword>
<proteinExistence type="inferred from homology"/>
<keyword evidence="10" id="KW-1185">Reference proteome</keyword>
<protein>
    <recommendedName>
        <fullName evidence="8">Peptidase M3A/M3B catalytic domain-containing protein</fullName>
    </recommendedName>
</protein>
<dbReference type="GO" id="GO:0046872">
    <property type="term" value="F:metal ion binding"/>
    <property type="evidence" value="ECO:0007669"/>
    <property type="project" value="UniProtKB-UniRule"/>
</dbReference>
<dbReference type="InterPro" id="IPR045090">
    <property type="entry name" value="Pept_M3A_M3B"/>
</dbReference>
<reference evidence="9 10" key="1">
    <citation type="submission" date="2015-07" db="EMBL/GenBank/DDBJ databases">
        <title>Comparative genomics of the Sigatoka disease complex on banana suggests a link between parallel evolutionary changes in Pseudocercospora fijiensis and Pseudocercospora eumusae and increased virulence on the banana host.</title>
        <authorList>
            <person name="Chang T.-C."/>
            <person name="Salvucci A."/>
            <person name="Crous P.W."/>
            <person name="Stergiopoulos I."/>
        </authorList>
    </citation>
    <scope>NUCLEOTIDE SEQUENCE [LARGE SCALE GENOMIC DNA]</scope>
    <source>
        <strain evidence="9 10">CBS 114824</strain>
    </source>
</reference>
<keyword evidence="3 7" id="KW-0479">Metal-binding</keyword>
<evidence type="ECO:0000313" key="9">
    <source>
        <dbReference type="EMBL" id="KXS99195.1"/>
    </source>
</evidence>
<dbReference type="Pfam" id="PF01432">
    <property type="entry name" value="Peptidase_M3"/>
    <property type="match status" value="1"/>
</dbReference>
<dbReference type="PANTHER" id="PTHR11804:SF84">
    <property type="entry name" value="SACCHAROLYSIN"/>
    <property type="match status" value="1"/>
</dbReference>
<dbReference type="InterPro" id="IPR001567">
    <property type="entry name" value="Pept_M3A_M3B_dom"/>
</dbReference>
<dbReference type="InterPro" id="IPR024079">
    <property type="entry name" value="MetalloPept_cat_dom_sf"/>
</dbReference>
<dbReference type="AlphaFoldDB" id="A0A139H9S3"/>
<dbReference type="CDD" id="cd06455">
    <property type="entry name" value="M3A_TOP"/>
    <property type="match status" value="1"/>
</dbReference>
<sequence>MATSSSLPLYHAHRHEKPQSPRRVVLGLLLCLAALVYLLRSTVDGNVFTHGSGHALFSRDSYGEEKLSSGISKPPQAPIAFTDTPESISRVGEEVASEEQEVVDRIVKSVKLADANFANTLLPYLHHEAKAAVKLASFVIYSSLRGDKQDLVNASQTTSDGLGKVGAATYANTAFFNLTTALYEKQANDTKLTLETRRIIESFPTSFKLYGIELAGDKLQRFQAINSRIQDLSQEFLQEAITDNPSLFFTLEELNGTQADKIGSLPKGKDKNEGKLEVKMQVKATLVINPFVRQNPDLAAIVNHCTNATTRQKLVTTQVNLAPENVARLEEVIELREEMAGLLGFADYATYKIQNNMAETPKAVDDFLSDVRAKISETAAKSTAHFKELKKKDVGKADDLWPWDASYYHRKSNEEEYDIDDDKIKEWFPASHTLQAVLDLYSTLFGIDFVKIEGNDRDQLAKSGNGSDLVWHPDVELYGVWDKTDGRSFIGYLYLDVYYREGKRGNAFMVPLAPGFTKEDGSRYYPSAVLVTNSKKTESDTPSLLYRSEVQTLLHEAGHSMHHLLSMTEFSRVHGPSACPIDFVEAPSQMMENFAYSPPVLKMLSKHWSYLSPEFDTAWKKSHEDKPPEKLPDNIIDKILRNKDAYNAYTNMYQVFYASWDMKIHEAKSPKAAKDIDTTAEWNRIYTDYVKGIDNPGPKWGHLQSTLNYPMAGYDAGYYAYLWSKSYADDIFYTAFKQDPISSETGIRWRRTVLQPGGAKDYDSMLTEFLGRESNRDAFFEDLGVKV</sequence>
<gene>
    <name evidence="9" type="ORF">AC578_3049</name>
</gene>
<dbReference type="InterPro" id="IPR024077">
    <property type="entry name" value="Neurolysin/TOP_dom2"/>
</dbReference>
<comment type="cofactor">
    <cofactor evidence="7">
        <name>Zn(2+)</name>
        <dbReference type="ChEBI" id="CHEBI:29105"/>
    </cofactor>
    <text evidence="7">Binds 1 zinc ion.</text>
</comment>
<evidence type="ECO:0000256" key="4">
    <source>
        <dbReference type="ARBA" id="ARBA00022801"/>
    </source>
</evidence>
<dbReference type="InterPro" id="IPR024080">
    <property type="entry name" value="Neurolysin/TOP_N"/>
</dbReference>
<evidence type="ECO:0000256" key="6">
    <source>
        <dbReference type="ARBA" id="ARBA00023049"/>
    </source>
</evidence>
<dbReference type="OrthoDB" id="534666at2759"/>
<dbReference type="GO" id="GO:0006518">
    <property type="term" value="P:peptide metabolic process"/>
    <property type="evidence" value="ECO:0007669"/>
    <property type="project" value="TreeGrafter"/>
</dbReference>
<dbReference type="EMBL" id="LFZN01000097">
    <property type="protein sequence ID" value="KXS99195.1"/>
    <property type="molecule type" value="Genomic_DNA"/>
</dbReference>
<feature type="domain" description="Peptidase M3A/M3B catalytic" evidence="8">
    <location>
        <begin position="303"/>
        <end position="783"/>
    </location>
</feature>
<dbReference type="SUPFAM" id="SSF55486">
    <property type="entry name" value="Metalloproteases ('zincins'), catalytic domain"/>
    <property type="match status" value="1"/>
</dbReference>
<evidence type="ECO:0000256" key="2">
    <source>
        <dbReference type="ARBA" id="ARBA00022670"/>
    </source>
</evidence>
<name>A0A139H9S3_9PEZI</name>